<dbReference type="GO" id="GO:0009507">
    <property type="term" value="C:chloroplast"/>
    <property type="evidence" value="ECO:0007669"/>
    <property type="project" value="TreeGrafter"/>
</dbReference>
<name>A0A7J7NRW1_9MAGN</name>
<dbReference type="EMBL" id="JACGCM010000622">
    <property type="protein sequence ID" value="KAF6169833.1"/>
    <property type="molecule type" value="Genomic_DNA"/>
</dbReference>
<gene>
    <name evidence="3" type="ORF">GIB67_034225</name>
</gene>
<evidence type="ECO:0000313" key="3">
    <source>
        <dbReference type="EMBL" id="KAF6169833.1"/>
    </source>
</evidence>
<feature type="domain" description="DUF1279" evidence="2">
    <location>
        <begin position="107"/>
        <end position="212"/>
    </location>
</feature>
<comment type="caution">
    <text evidence="3">The sequence shown here is derived from an EMBL/GenBank/DDBJ whole genome shotgun (WGS) entry which is preliminary data.</text>
</comment>
<dbReference type="AlphaFoldDB" id="A0A7J7NRW1"/>
<accession>A0A7J7NRW1</accession>
<dbReference type="PANTHER" id="PTHR21377">
    <property type="entry name" value="PROTEIN FAM210B, MITOCHONDRIAL"/>
    <property type="match status" value="1"/>
</dbReference>
<dbReference type="OrthoDB" id="426386at2759"/>
<evidence type="ECO:0000256" key="1">
    <source>
        <dbReference type="SAM" id="MobiDB-lite"/>
    </source>
</evidence>
<evidence type="ECO:0000259" key="2">
    <source>
        <dbReference type="Pfam" id="PF06916"/>
    </source>
</evidence>
<reference evidence="3 4" key="1">
    <citation type="journal article" date="2020" name="IScience">
        <title>Genome Sequencing of the Endangered Kingdonia uniflora (Circaeasteraceae, Ranunculales) Reveals Potential Mechanisms of Evolutionary Specialization.</title>
        <authorList>
            <person name="Sun Y."/>
            <person name="Deng T."/>
            <person name="Zhang A."/>
            <person name="Moore M.J."/>
            <person name="Landis J.B."/>
            <person name="Lin N."/>
            <person name="Zhang H."/>
            <person name="Zhang X."/>
            <person name="Huang J."/>
            <person name="Zhang X."/>
            <person name="Sun H."/>
            <person name="Wang H."/>
        </authorList>
    </citation>
    <scope>NUCLEOTIDE SEQUENCE [LARGE SCALE GENOMIC DNA]</scope>
    <source>
        <strain evidence="3">TB1705</strain>
        <tissue evidence="3">Leaf</tissue>
    </source>
</reference>
<protein>
    <recommendedName>
        <fullName evidence="2">DUF1279 domain-containing protein</fullName>
    </recommendedName>
</protein>
<proteinExistence type="predicted"/>
<feature type="region of interest" description="Disordered" evidence="1">
    <location>
        <begin position="57"/>
        <end position="77"/>
    </location>
</feature>
<dbReference type="Pfam" id="PF06916">
    <property type="entry name" value="FAM210A-B_dom"/>
    <property type="match status" value="1"/>
</dbReference>
<dbReference type="Proteomes" id="UP000541444">
    <property type="component" value="Unassembled WGS sequence"/>
</dbReference>
<evidence type="ECO:0000313" key="4">
    <source>
        <dbReference type="Proteomes" id="UP000541444"/>
    </source>
</evidence>
<sequence>MTTHLLSPLSSSPSLLLHKDSILFLCSSFSPHHYHQLGLLKSKSRGRCFKLRATIEETAKTPPKETEPNPSSSSPQEITEKFGLEAGLWKIFSSKEQEQGEKSKGDRAKELLGKYGGAYLATSITLSLFSFSLCYVLISSGVDVQALLSKSELNFWESKVSFAIARWFIILPRIGISPSETGEKVGTFALAYAAHKAASPIRFPPTVALTPIVASWMGKKEKKDK</sequence>
<keyword evidence="4" id="KW-1185">Reference proteome</keyword>
<dbReference type="InterPro" id="IPR045866">
    <property type="entry name" value="FAM210A/B-like"/>
</dbReference>
<dbReference type="PANTHER" id="PTHR21377:SF20">
    <property type="entry name" value="OS04G0416000 PROTEIN"/>
    <property type="match status" value="1"/>
</dbReference>
<organism evidence="3 4">
    <name type="scientific">Kingdonia uniflora</name>
    <dbReference type="NCBI Taxonomy" id="39325"/>
    <lineage>
        <taxon>Eukaryota</taxon>
        <taxon>Viridiplantae</taxon>
        <taxon>Streptophyta</taxon>
        <taxon>Embryophyta</taxon>
        <taxon>Tracheophyta</taxon>
        <taxon>Spermatophyta</taxon>
        <taxon>Magnoliopsida</taxon>
        <taxon>Ranunculales</taxon>
        <taxon>Circaeasteraceae</taxon>
        <taxon>Kingdonia</taxon>
    </lineage>
</organism>
<feature type="compositionally biased region" description="Basic and acidic residues" evidence="1">
    <location>
        <begin position="57"/>
        <end position="67"/>
    </location>
</feature>
<dbReference type="InterPro" id="IPR009688">
    <property type="entry name" value="FAM210A/B-like_dom"/>
</dbReference>